<name>A0A5B7HLS7_PORTR</name>
<sequence length="76" mass="8235">MEALLARIPLSQVVCSGSRAPCCVSFQASVQPPMCSCEAERSRWREQPVTRQLLAVMKGLCRLVAGGRGKSQRGSN</sequence>
<accession>A0A5B7HLS7</accession>
<dbReference type="Proteomes" id="UP000324222">
    <property type="component" value="Unassembled WGS sequence"/>
</dbReference>
<evidence type="ECO:0000313" key="2">
    <source>
        <dbReference type="Proteomes" id="UP000324222"/>
    </source>
</evidence>
<evidence type="ECO:0000313" key="1">
    <source>
        <dbReference type="EMBL" id="MPC71123.1"/>
    </source>
</evidence>
<proteinExistence type="predicted"/>
<dbReference type="AlphaFoldDB" id="A0A5B7HLS7"/>
<gene>
    <name evidence="1" type="ORF">E2C01_065392</name>
</gene>
<dbReference type="EMBL" id="VSRR010032327">
    <property type="protein sequence ID" value="MPC71123.1"/>
    <property type="molecule type" value="Genomic_DNA"/>
</dbReference>
<keyword evidence="2" id="KW-1185">Reference proteome</keyword>
<organism evidence="1 2">
    <name type="scientific">Portunus trituberculatus</name>
    <name type="common">Swimming crab</name>
    <name type="synonym">Neptunus trituberculatus</name>
    <dbReference type="NCBI Taxonomy" id="210409"/>
    <lineage>
        <taxon>Eukaryota</taxon>
        <taxon>Metazoa</taxon>
        <taxon>Ecdysozoa</taxon>
        <taxon>Arthropoda</taxon>
        <taxon>Crustacea</taxon>
        <taxon>Multicrustacea</taxon>
        <taxon>Malacostraca</taxon>
        <taxon>Eumalacostraca</taxon>
        <taxon>Eucarida</taxon>
        <taxon>Decapoda</taxon>
        <taxon>Pleocyemata</taxon>
        <taxon>Brachyura</taxon>
        <taxon>Eubrachyura</taxon>
        <taxon>Portunoidea</taxon>
        <taxon>Portunidae</taxon>
        <taxon>Portuninae</taxon>
        <taxon>Portunus</taxon>
    </lineage>
</organism>
<comment type="caution">
    <text evidence="1">The sequence shown here is derived from an EMBL/GenBank/DDBJ whole genome shotgun (WGS) entry which is preliminary data.</text>
</comment>
<protein>
    <submittedName>
        <fullName evidence="1">Uncharacterized protein</fullName>
    </submittedName>
</protein>
<reference evidence="1 2" key="1">
    <citation type="submission" date="2019-05" db="EMBL/GenBank/DDBJ databases">
        <title>Another draft genome of Portunus trituberculatus and its Hox gene families provides insights of decapod evolution.</title>
        <authorList>
            <person name="Jeong J.-H."/>
            <person name="Song I."/>
            <person name="Kim S."/>
            <person name="Choi T."/>
            <person name="Kim D."/>
            <person name="Ryu S."/>
            <person name="Kim W."/>
        </authorList>
    </citation>
    <scope>NUCLEOTIDE SEQUENCE [LARGE SCALE GENOMIC DNA]</scope>
    <source>
        <tissue evidence="1">Muscle</tissue>
    </source>
</reference>